<dbReference type="WBParaSite" id="SSLN_0001766901-mRNA-1">
    <property type="protein sequence ID" value="SSLN_0001766901-mRNA-1"/>
    <property type="gene ID" value="SSLN_0001766901"/>
</dbReference>
<organism evidence="1">
    <name type="scientific">Schistocephalus solidus</name>
    <name type="common">Tapeworm</name>
    <dbReference type="NCBI Taxonomy" id="70667"/>
    <lineage>
        <taxon>Eukaryota</taxon>
        <taxon>Metazoa</taxon>
        <taxon>Spiralia</taxon>
        <taxon>Lophotrochozoa</taxon>
        <taxon>Platyhelminthes</taxon>
        <taxon>Cestoda</taxon>
        <taxon>Eucestoda</taxon>
        <taxon>Diphyllobothriidea</taxon>
        <taxon>Diphyllobothriidae</taxon>
        <taxon>Schistocephalus</taxon>
    </lineage>
</organism>
<evidence type="ECO:0000313" key="1">
    <source>
        <dbReference type="WBParaSite" id="SSLN_0001766901-mRNA-1"/>
    </source>
</evidence>
<reference evidence="1" key="1">
    <citation type="submission" date="2016-06" db="UniProtKB">
        <authorList>
            <consortium name="WormBaseParasite"/>
        </authorList>
    </citation>
    <scope>IDENTIFICATION</scope>
</reference>
<name>A0A183TKM2_SCHSO</name>
<accession>A0A183TKM2</accession>
<dbReference type="AlphaFoldDB" id="A0A183TKM2"/>
<protein>
    <submittedName>
        <fullName evidence="1">Ovule protein</fullName>
    </submittedName>
</protein>
<sequence>LSILHRSFSTPPMSPLLPSLCRPLALSLVPSQF</sequence>
<proteinExistence type="predicted"/>